<dbReference type="Gene3D" id="1.20.1600.10">
    <property type="entry name" value="Outer membrane efflux proteins (OEP)"/>
    <property type="match status" value="1"/>
</dbReference>
<gene>
    <name evidence="3" type="ORF">GMPD_14700</name>
</gene>
<keyword evidence="2" id="KW-0732">Signal</keyword>
<dbReference type="EMBL" id="BLXY01000002">
    <property type="protein sequence ID" value="GFO63551.1"/>
    <property type="molecule type" value="Genomic_DNA"/>
</dbReference>
<comment type="caution">
    <text evidence="3">The sequence shown here is derived from an EMBL/GenBank/DDBJ whole genome shotgun (WGS) entry which is preliminary data.</text>
</comment>
<dbReference type="InterPro" id="IPR010131">
    <property type="entry name" value="MdtP/NodT-like"/>
</dbReference>
<dbReference type="AlphaFoldDB" id="A0A6V8MU74"/>
<dbReference type="PANTHER" id="PTHR30203:SF24">
    <property type="entry name" value="BLR4935 PROTEIN"/>
    <property type="match status" value="1"/>
</dbReference>
<evidence type="ECO:0000313" key="3">
    <source>
        <dbReference type="EMBL" id="GFO63551.1"/>
    </source>
</evidence>
<organism evidence="3 4">
    <name type="scientific">Geomonas paludis</name>
    <dbReference type="NCBI Taxonomy" id="2740185"/>
    <lineage>
        <taxon>Bacteria</taxon>
        <taxon>Pseudomonadati</taxon>
        <taxon>Thermodesulfobacteriota</taxon>
        <taxon>Desulfuromonadia</taxon>
        <taxon>Geobacterales</taxon>
        <taxon>Geobacteraceae</taxon>
        <taxon>Geomonas</taxon>
    </lineage>
</organism>
<dbReference type="Proteomes" id="UP000568888">
    <property type="component" value="Unassembled WGS sequence"/>
</dbReference>
<dbReference type="SUPFAM" id="SSF56954">
    <property type="entry name" value="Outer membrane efflux proteins (OEP)"/>
    <property type="match status" value="1"/>
</dbReference>
<protein>
    <submittedName>
        <fullName evidence="3">RND transporter</fullName>
    </submittedName>
</protein>
<comment type="similarity">
    <text evidence="1">Belongs to the outer membrane factor (OMF) (TC 1.B.17) family.</text>
</comment>
<proteinExistence type="inferred from homology"/>
<feature type="chain" id="PRO_5028069229" evidence="2">
    <location>
        <begin position="28"/>
        <end position="431"/>
    </location>
</feature>
<dbReference type="RefSeq" id="WP_183346404.1">
    <property type="nucleotide sequence ID" value="NZ_BLXY01000002.1"/>
</dbReference>
<evidence type="ECO:0000256" key="2">
    <source>
        <dbReference type="SAM" id="SignalP"/>
    </source>
</evidence>
<dbReference type="Pfam" id="PF02321">
    <property type="entry name" value="OEP"/>
    <property type="match status" value="2"/>
</dbReference>
<reference evidence="4" key="1">
    <citation type="submission" date="2020-06" db="EMBL/GenBank/DDBJ databases">
        <title>Draft genomic sequecing of Geomonas sp. Red736.</title>
        <authorList>
            <person name="Itoh H."/>
            <person name="Xu Z.X."/>
            <person name="Ushijima N."/>
            <person name="Masuda Y."/>
            <person name="Shiratori Y."/>
            <person name="Senoo K."/>
        </authorList>
    </citation>
    <scope>NUCLEOTIDE SEQUENCE [LARGE SCALE GENOMIC DNA]</scope>
    <source>
        <strain evidence="4">Red736</strain>
    </source>
</reference>
<evidence type="ECO:0000313" key="4">
    <source>
        <dbReference type="Proteomes" id="UP000568888"/>
    </source>
</evidence>
<evidence type="ECO:0000256" key="1">
    <source>
        <dbReference type="ARBA" id="ARBA00007613"/>
    </source>
</evidence>
<name>A0A6V8MU74_9BACT</name>
<feature type="signal peptide" evidence="2">
    <location>
        <begin position="1"/>
        <end position="27"/>
    </location>
</feature>
<sequence>MATNPFSGACLAVAVALSLLAAVPVWAEPQPLSLQQAVAAALDNSPELVSLRKEAGVFDAAAVRAGVIPNPTLELEAATGALTGSSDDSNVSVGISQEFLLGDKRLKRRTVAERDLAGYRWQVADRERALKEQVQAAYCDVLLAQERVGLAHHSIDLNKQLLQVAADRLTAGDIPELEMYLVRVELVRSEANLIELQRTLLDSRAKLFALMALPPTAAPLLGGTLNRNDVRIKGVGDLKQAAMQSRPDLKALHAAMQKSDAEVVLAEAEGIPNLTAGVALSRDTSSMEIGGVEGRETSYTIGLKLSMPIPVFDRNQAGQQEARAKRSSAEIRLQGAAVSVEREVESAHASLANAEKVLSLYRSDILRQLDENLKLTQEAYRLGEVGILAVIEEQKKYFEVSDRYLAALHARQVALNELESAVAADINGGAQ</sequence>
<dbReference type="GO" id="GO:0015562">
    <property type="term" value="F:efflux transmembrane transporter activity"/>
    <property type="evidence" value="ECO:0007669"/>
    <property type="project" value="InterPro"/>
</dbReference>
<dbReference type="InterPro" id="IPR003423">
    <property type="entry name" value="OMP_efflux"/>
</dbReference>
<dbReference type="PANTHER" id="PTHR30203">
    <property type="entry name" value="OUTER MEMBRANE CATION EFFLUX PROTEIN"/>
    <property type="match status" value="1"/>
</dbReference>
<accession>A0A6V8MU74</accession>